<keyword evidence="2" id="KW-0812">Transmembrane</keyword>
<keyword evidence="2" id="KW-0472">Membrane</keyword>
<evidence type="ECO:0000256" key="2">
    <source>
        <dbReference type="SAM" id="Phobius"/>
    </source>
</evidence>
<dbReference type="RefSeq" id="WP_250921050.1">
    <property type="nucleotide sequence ID" value="NZ_JAMQAW010000025.1"/>
</dbReference>
<accession>A0ABT0UQ27</accession>
<dbReference type="InterPro" id="IPR018649">
    <property type="entry name" value="SHOCT"/>
</dbReference>
<dbReference type="Pfam" id="PF09851">
    <property type="entry name" value="SHOCT"/>
    <property type="match status" value="1"/>
</dbReference>
<name>A0ABT0UQ27_9ACTN</name>
<gene>
    <name evidence="4" type="ORF">NBG84_20875</name>
</gene>
<evidence type="ECO:0000259" key="3">
    <source>
        <dbReference type="Pfam" id="PF09851"/>
    </source>
</evidence>
<feature type="domain" description="SHOCT" evidence="3">
    <location>
        <begin position="70"/>
        <end position="95"/>
    </location>
</feature>
<comment type="caution">
    <text evidence="4">The sequence shown here is derived from an EMBL/GenBank/DDBJ whole genome shotgun (WGS) entry which is preliminary data.</text>
</comment>
<feature type="region of interest" description="Disordered" evidence="1">
    <location>
        <begin position="42"/>
        <end position="69"/>
    </location>
</feature>
<dbReference type="Proteomes" id="UP001431429">
    <property type="component" value="Unassembled WGS sequence"/>
</dbReference>
<proteinExistence type="predicted"/>
<sequence length="108" mass="12009">MNTLAYGPGPGPWILLMPLIWAAVIIGLLTVLRRTGVWRTAGRHPGVGGRGPWQSRGGQPRREARGENSPIAVLGHRFARGEIDEDEYWRRLSVLDEQFGRPIRDGDA</sequence>
<evidence type="ECO:0000313" key="5">
    <source>
        <dbReference type="Proteomes" id="UP001431429"/>
    </source>
</evidence>
<protein>
    <submittedName>
        <fullName evidence="4">SHOCT domain-containing protein</fullName>
    </submittedName>
</protein>
<reference evidence="4" key="1">
    <citation type="submission" date="2022-06" db="EMBL/GenBank/DDBJ databases">
        <title>Genome public.</title>
        <authorList>
            <person name="Sun Q."/>
        </authorList>
    </citation>
    <scope>NUCLEOTIDE SEQUENCE</scope>
    <source>
        <strain evidence="4">CWNU-1</strain>
    </source>
</reference>
<evidence type="ECO:0000313" key="4">
    <source>
        <dbReference type="EMBL" id="MCM2390724.1"/>
    </source>
</evidence>
<dbReference type="EMBL" id="JAMQAW010000025">
    <property type="protein sequence ID" value="MCM2390724.1"/>
    <property type="molecule type" value="Genomic_DNA"/>
</dbReference>
<feature type="transmembrane region" description="Helical" evidence="2">
    <location>
        <begin position="12"/>
        <end position="32"/>
    </location>
</feature>
<keyword evidence="2" id="KW-1133">Transmembrane helix</keyword>
<evidence type="ECO:0000256" key="1">
    <source>
        <dbReference type="SAM" id="MobiDB-lite"/>
    </source>
</evidence>
<organism evidence="4 5">
    <name type="scientific">Streptomyces albipurpureus</name>
    <dbReference type="NCBI Taxonomy" id="2897419"/>
    <lineage>
        <taxon>Bacteria</taxon>
        <taxon>Bacillati</taxon>
        <taxon>Actinomycetota</taxon>
        <taxon>Actinomycetes</taxon>
        <taxon>Kitasatosporales</taxon>
        <taxon>Streptomycetaceae</taxon>
        <taxon>Streptomyces</taxon>
    </lineage>
</organism>
<keyword evidence="5" id="KW-1185">Reference proteome</keyword>